<dbReference type="Proteomes" id="UP001237642">
    <property type="component" value="Unassembled WGS sequence"/>
</dbReference>
<dbReference type="EMBL" id="JAUIZM010000006">
    <property type="protein sequence ID" value="KAK1381162.1"/>
    <property type="molecule type" value="Genomic_DNA"/>
</dbReference>
<organism evidence="1 5">
    <name type="scientific">Heracleum sosnowskyi</name>
    <dbReference type="NCBI Taxonomy" id="360622"/>
    <lineage>
        <taxon>Eukaryota</taxon>
        <taxon>Viridiplantae</taxon>
        <taxon>Streptophyta</taxon>
        <taxon>Embryophyta</taxon>
        <taxon>Tracheophyta</taxon>
        <taxon>Spermatophyta</taxon>
        <taxon>Magnoliopsida</taxon>
        <taxon>eudicotyledons</taxon>
        <taxon>Gunneridae</taxon>
        <taxon>Pentapetalae</taxon>
        <taxon>asterids</taxon>
        <taxon>campanulids</taxon>
        <taxon>Apiales</taxon>
        <taxon>Apiaceae</taxon>
        <taxon>Apioideae</taxon>
        <taxon>apioid superclade</taxon>
        <taxon>Tordylieae</taxon>
        <taxon>Tordyliinae</taxon>
        <taxon>Heracleum</taxon>
    </lineage>
</organism>
<evidence type="ECO:0000313" key="4">
    <source>
        <dbReference type="EMBL" id="KAK1381165.1"/>
    </source>
</evidence>
<dbReference type="AlphaFoldDB" id="A0AAD8I8U6"/>
<reference evidence="1" key="1">
    <citation type="submission" date="2023-02" db="EMBL/GenBank/DDBJ databases">
        <title>Genome of toxic invasive species Heracleum sosnowskyi carries increased number of genes despite the absence of recent whole-genome duplications.</title>
        <authorList>
            <person name="Schelkunov M."/>
            <person name="Shtratnikova V."/>
            <person name="Makarenko M."/>
            <person name="Klepikova A."/>
            <person name="Omelchenko D."/>
            <person name="Novikova G."/>
            <person name="Obukhova E."/>
            <person name="Bogdanov V."/>
            <person name="Penin A."/>
            <person name="Logacheva M."/>
        </authorList>
    </citation>
    <scope>NUCLEOTIDE SEQUENCE</scope>
    <source>
        <strain evidence="1">Hsosn_3</strain>
        <tissue evidence="1">Leaf</tissue>
    </source>
</reference>
<evidence type="ECO:0000313" key="1">
    <source>
        <dbReference type="EMBL" id="KAK1381156.1"/>
    </source>
</evidence>
<sequence length="156" mass="17701">MTTVGIGSHKICAFVKVVDSFITRYYCPPDTTITDYELDKLTSFPNLAIDRYNSTQNTKFGNVLVIKAMRSFSCGFWYYLTFQGSLPDHPPQMFEAKLYYAPPLADYKFTILSSLEALEDFVLKTSESASSRLDDKDSIFQAFNKNDTMDEGQNSS</sequence>
<keyword evidence="5" id="KW-1185">Reference proteome</keyword>
<proteinExistence type="predicted"/>
<dbReference type="EMBL" id="JAUIZM010000006">
    <property type="protein sequence ID" value="KAK1381156.1"/>
    <property type="molecule type" value="Genomic_DNA"/>
</dbReference>
<gene>
    <name evidence="1" type="ORF">POM88_027900</name>
    <name evidence="2" type="ORF">POM88_027903</name>
    <name evidence="3" type="ORF">POM88_027906</name>
    <name evidence="4" type="ORF">POM88_027909</name>
</gene>
<accession>A0AAD8I8U6</accession>
<evidence type="ECO:0000313" key="3">
    <source>
        <dbReference type="EMBL" id="KAK1381162.1"/>
    </source>
</evidence>
<comment type="caution">
    <text evidence="1">The sequence shown here is derived from an EMBL/GenBank/DDBJ whole genome shotgun (WGS) entry which is preliminary data.</text>
</comment>
<evidence type="ECO:0000313" key="5">
    <source>
        <dbReference type="Proteomes" id="UP001237642"/>
    </source>
</evidence>
<reference evidence="1" key="2">
    <citation type="submission" date="2023-05" db="EMBL/GenBank/DDBJ databases">
        <authorList>
            <person name="Schelkunov M.I."/>
        </authorList>
    </citation>
    <scope>NUCLEOTIDE SEQUENCE</scope>
    <source>
        <strain evidence="1">Hsosn_3</strain>
        <tissue evidence="1">Leaf</tissue>
    </source>
</reference>
<dbReference type="EMBL" id="JAUIZM010000006">
    <property type="protein sequence ID" value="KAK1381165.1"/>
    <property type="molecule type" value="Genomic_DNA"/>
</dbReference>
<protein>
    <submittedName>
        <fullName evidence="1">Uncharacterized protein</fullName>
    </submittedName>
</protein>
<dbReference type="EMBL" id="JAUIZM010000006">
    <property type="protein sequence ID" value="KAK1381159.1"/>
    <property type="molecule type" value="Genomic_DNA"/>
</dbReference>
<dbReference type="Gene3D" id="3.10.450.10">
    <property type="match status" value="1"/>
</dbReference>
<name>A0AAD8I8U6_9APIA</name>
<evidence type="ECO:0000313" key="2">
    <source>
        <dbReference type="EMBL" id="KAK1381159.1"/>
    </source>
</evidence>